<feature type="compositionally biased region" description="Acidic residues" evidence="1">
    <location>
        <begin position="160"/>
        <end position="170"/>
    </location>
</feature>
<dbReference type="STRING" id="1314773.A0A3N2PLV1"/>
<feature type="transmembrane region" description="Helical" evidence="2">
    <location>
        <begin position="644"/>
        <end position="665"/>
    </location>
</feature>
<dbReference type="Proteomes" id="UP000272025">
    <property type="component" value="Unassembled WGS sequence"/>
</dbReference>
<keyword evidence="2" id="KW-0812">Transmembrane</keyword>
<organism evidence="4 5">
    <name type="scientific">Sodiomyces alkalinus (strain CBS 110278 / VKM F-3762 / F11)</name>
    <name type="common">Alkaliphilic filamentous fungus</name>
    <dbReference type="NCBI Taxonomy" id="1314773"/>
    <lineage>
        <taxon>Eukaryota</taxon>
        <taxon>Fungi</taxon>
        <taxon>Dikarya</taxon>
        <taxon>Ascomycota</taxon>
        <taxon>Pezizomycotina</taxon>
        <taxon>Sordariomycetes</taxon>
        <taxon>Hypocreomycetidae</taxon>
        <taxon>Glomerellales</taxon>
        <taxon>Plectosphaerellaceae</taxon>
        <taxon>Sodiomyces</taxon>
    </lineage>
</organism>
<name>A0A3N2PLV1_SODAK</name>
<proteinExistence type="predicted"/>
<feature type="region of interest" description="Disordered" evidence="1">
    <location>
        <begin position="558"/>
        <end position="588"/>
    </location>
</feature>
<dbReference type="OrthoDB" id="4851828at2759"/>
<feature type="domain" description="FHA" evidence="3">
    <location>
        <begin position="35"/>
        <end position="95"/>
    </location>
</feature>
<feature type="compositionally biased region" description="Basic and acidic residues" evidence="1">
    <location>
        <begin position="377"/>
        <end position="388"/>
    </location>
</feature>
<feature type="compositionally biased region" description="Polar residues" evidence="1">
    <location>
        <begin position="140"/>
        <end position="150"/>
    </location>
</feature>
<dbReference type="GeneID" id="39584060"/>
<feature type="region of interest" description="Disordered" evidence="1">
    <location>
        <begin position="234"/>
        <end position="272"/>
    </location>
</feature>
<dbReference type="PANTHER" id="PTHR15715">
    <property type="entry name" value="CENTROSOMAL PROTEIN OF 170 KDA"/>
    <property type="match status" value="1"/>
</dbReference>
<protein>
    <recommendedName>
        <fullName evidence="3">FHA domain-containing protein</fullName>
    </recommendedName>
</protein>
<sequence length="671" mass="73493">MACQLVRIHLSFQFPQSDDPFPERRIVLTRNNPCAKVGRTSKSKPNLSAAMDNCLLDNPVISRDHAEIFAEFDSEAVYVRDQGSRHGTFLNRERVQPNQPQLLASGNTLRFGTDIQRDSDLYPPPAAVVNIEFDGEVDETQPTSWPSQPSVGYRAPDPLGDSDGDSSDEEDIAAVRHAVRTLREAGFHRTAEIPTQRPNAEVDVEHSTNFSKPIIIDLEGDTSKTGRSEVIDLTGTGESQNNTHTLAQPENTPGSPVVSSSRERDEDEYIGASEGRVNGQRYTPIQANIDQSADISIDESGEEDNSVFRLDEITGNWPETEDSDQEVADMNEGSEYDLEPTDFREDWESGCSSVMRQLHRSFEQSRHGPDGALPDLRLGRTPEHRTPDFPRLGVMSSQGLLQEPRPTPLPILPSLTQVTSELPPGLDKYVELPPILRLKSRSDSSFFPASESRWSSEPGGAVDSVSEALNQAKIPPWRDPNHESRKMLGVHQDSTEVPDSTATWPASAIETVPSTQHEDTMESILPSHQVPSAMPDAQRSTDGMSLVSDTRFISPRPAETAEPVDTAVAEAEASDEPREDSFETGSMKRKADHISDLTTAEVMAEVITEVPAAEDTQEPMESLAMASEVPRHRPYKRLRSVAQAAGYVALGGAAASVAFVTTLIATAPSLT</sequence>
<feature type="region of interest" description="Disordered" evidence="1">
    <location>
        <begin position="137"/>
        <end position="170"/>
    </location>
</feature>
<keyword evidence="5" id="KW-1185">Reference proteome</keyword>
<reference evidence="4 5" key="1">
    <citation type="journal article" date="2018" name="Mol. Ecol.">
        <title>The obligate alkalophilic soda-lake fungus Sodiomyces alkalinus has shifted to a protein diet.</title>
        <authorList>
            <person name="Grum-Grzhimaylo A.A."/>
            <person name="Falkoski D.L."/>
            <person name="van den Heuvel J."/>
            <person name="Valero-Jimenez C.A."/>
            <person name="Min B."/>
            <person name="Choi I.G."/>
            <person name="Lipzen A."/>
            <person name="Daum C.G."/>
            <person name="Aanen D.K."/>
            <person name="Tsang A."/>
            <person name="Henrissat B."/>
            <person name="Bilanenko E.N."/>
            <person name="de Vries R.P."/>
            <person name="van Kan J.A.L."/>
            <person name="Grigoriev I.V."/>
            <person name="Debets A.J.M."/>
        </authorList>
    </citation>
    <scope>NUCLEOTIDE SEQUENCE [LARGE SCALE GENOMIC DNA]</scope>
    <source>
        <strain evidence="4 5">F11</strain>
    </source>
</reference>
<dbReference type="InterPro" id="IPR051176">
    <property type="entry name" value="Cent_Immune-Sig_Mod"/>
</dbReference>
<dbReference type="InterPro" id="IPR008984">
    <property type="entry name" value="SMAD_FHA_dom_sf"/>
</dbReference>
<dbReference type="RefSeq" id="XP_028463321.1">
    <property type="nucleotide sequence ID" value="XM_028615583.1"/>
</dbReference>
<dbReference type="PROSITE" id="PS50006">
    <property type="entry name" value="FHA_DOMAIN"/>
    <property type="match status" value="1"/>
</dbReference>
<dbReference type="Pfam" id="PF00498">
    <property type="entry name" value="FHA"/>
    <property type="match status" value="1"/>
</dbReference>
<evidence type="ECO:0000259" key="3">
    <source>
        <dbReference type="PROSITE" id="PS50006"/>
    </source>
</evidence>
<evidence type="ECO:0000313" key="5">
    <source>
        <dbReference type="Proteomes" id="UP000272025"/>
    </source>
</evidence>
<dbReference type="PANTHER" id="PTHR15715:SF37">
    <property type="entry name" value="LD47843P"/>
    <property type="match status" value="1"/>
</dbReference>
<evidence type="ECO:0000256" key="2">
    <source>
        <dbReference type="SAM" id="Phobius"/>
    </source>
</evidence>
<keyword evidence="2" id="KW-0472">Membrane</keyword>
<evidence type="ECO:0000313" key="4">
    <source>
        <dbReference type="EMBL" id="ROT35515.1"/>
    </source>
</evidence>
<dbReference type="InterPro" id="IPR000253">
    <property type="entry name" value="FHA_dom"/>
</dbReference>
<feature type="region of interest" description="Disordered" evidence="1">
    <location>
        <begin position="473"/>
        <end position="503"/>
    </location>
</feature>
<dbReference type="EMBL" id="ML119061">
    <property type="protein sequence ID" value="ROT35515.1"/>
    <property type="molecule type" value="Genomic_DNA"/>
</dbReference>
<dbReference type="GO" id="GO:0005737">
    <property type="term" value="C:cytoplasm"/>
    <property type="evidence" value="ECO:0007669"/>
    <property type="project" value="TreeGrafter"/>
</dbReference>
<gene>
    <name evidence="4" type="ORF">SODALDRAFT_68682</name>
</gene>
<accession>A0A3N2PLV1</accession>
<feature type="region of interest" description="Disordered" evidence="1">
    <location>
        <begin position="362"/>
        <end position="393"/>
    </location>
</feature>
<keyword evidence="2" id="KW-1133">Transmembrane helix</keyword>
<dbReference type="SMART" id="SM00240">
    <property type="entry name" value="FHA"/>
    <property type="match status" value="1"/>
</dbReference>
<feature type="compositionally biased region" description="Polar residues" evidence="1">
    <location>
        <begin position="236"/>
        <end position="260"/>
    </location>
</feature>
<dbReference type="AlphaFoldDB" id="A0A3N2PLV1"/>
<dbReference type="Gene3D" id="2.60.200.20">
    <property type="match status" value="1"/>
</dbReference>
<evidence type="ECO:0000256" key="1">
    <source>
        <dbReference type="SAM" id="MobiDB-lite"/>
    </source>
</evidence>
<dbReference type="SUPFAM" id="SSF49879">
    <property type="entry name" value="SMAD/FHA domain"/>
    <property type="match status" value="1"/>
</dbReference>